<feature type="transmembrane region" description="Helical" evidence="7">
    <location>
        <begin position="250"/>
        <end position="274"/>
    </location>
</feature>
<dbReference type="Gene3D" id="1.20.1250.20">
    <property type="entry name" value="MFS general substrate transporter like domains"/>
    <property type="match status" value="2"/>
</dbReference>
<comment type="caution">
    <text evidence="9">The sequence shown here is derived from an EMBL/GenBank/DDBJ whole genome shotgun (WGS) entry which is preliminary data.</text>
</comment>
<dbReference type="CDD" id="cd17369">
    <property type="entry name" value="MFS_ShiA_like"/>
    <property type="match status" value="1"/>
</dbReference>
<sequence>MPTPAPPPSAAPPAPPSSSPRKVALAGAIGTTIEWYDFFLYGTAASIVFDRLFFPEFDSLVGTLIAFSAFAIGFVARPLGGVIFGHFGDRVGRKAALITTMFIMGAGTTLIGVLPTYDSIGVWAPLLLVFLRIVQGIGIGGEWGGAVLMSVEHAPEGRKGYYGSWPQIGVPAGLMLGTGVFAVLSSTLTSEQFLAWGWRIAFLLSAVLVLIGLWIRLQVFETPAFQNVKDEGTEARVPIVELLRTSKLNLLLGMGTRMAEGIAFNTWGVFAIAYATTQLDVPRTHVLLGVMIAAAVCVPVIPLWGHLSDKFGRLRTFGLGAALFGLSAFPAFALFNTGSALVIGGTLVVTLGLFYGAMYGPQAALYAELFPPNIRYSGVSCVYQISGIFASGLTPLILTALLQYGGGSPWLLTVYVVFMSAVSLASVILIAVLRRRNVITSPAHSPAAVPAAAAVAAAEPR</sequence>
<feature type="transmembrane region" description="Helical" evidence="7">
    <location>
        <begin position="123"/>
        <end position="149"/>
    </location>
</feature>
<keyword evidence="6 7" id="KW-0472">Membrane</keyword>
<keyword evidence="4 7" id="KW-0812">Transmembrane</keyword>
<keyword evidence="3" id="KW-1003">Cell membrane</keyword>
<feature type="transmembrane region" description="Helical" evidence="7">
    <location>
        <begin position="286"/>
        <end position="305"/>
    </location>
</feature>
<dbReference type="PANTHER" id="PTHR43045">
    <property type="entry name" value="SHIKIMATE TRANSPORTER"/>
    <property type="match status" value="1"/>
</dbReference>
<feature type="transmembrane region" description="Helical" evidence="7">
    <location>
        <begin position="341"/>
        <end position="360"/>
    </location>
</feature>
<feature type="domain" description="Major facilitator superfamily (MFS) profile" evidence="8">
    <location>
        <begin position="23"/>
        <end position="437"/>
    </location>
</feature>
<evidence type="ECO:0000256" key="6">
    <source>
        <dbReference type="ARBA" id="ARBA00023136"/>
    </source>
</evidence>
<evidence type="ECO:0000256" key="4">
    <source>
        <dbReference type="ARBA" id="ARBA00022692"/>
    </source>
</evidence>
<name>A0ABT7A429_9ACTN</name>
<protein>
    <submittedName>
        <fullName evidence="9">MFS transporter</fullName>
    </submittedName>
</protein>
<evidence type="ECO:0000256" key="1">
    <source>
        <dbReference type="ARBA" id="ARBA00004651"/>
    </source>
</evidence>
<evidence type="ECO:0000313" key="10">
    <source>
        <dbReference type="Proteomes" id="UP001214441"/>
    </source>
</evidence>
<keyword evidence="10" id="KW-1185">Reference proteome</keyword>
<proteinExistence type="predicted"/>
<dbReference type="Pfam" id="PF07690">
    <property type="entry name" value="MFS_1"/>
    <property type="match status" value="1"/>
</dbReference>
<dbReference type="RefSeq" id="WP_274046305.1">
    <property type="nucleotide sequence ID" value="NZ_JANCPR020000031.1"/>
</dbReference>
<feature type="transmembrane region" description="Helical" evidence="7">
    <location>
        <begin position="96"/>
        <end position="117"/>
    </location>
</feature>
<evidence type="ECO:0000256" key="3">
    <source>
        <dbReference type="ARBA" id="ARBA00022475"/>
    </source>
</evidence>
<evidence type="ECO:0000256" key="7">
    <source>
        <dbReference type="SAM" id="Phobius"/>
    </source>
</evidence>
<dbReference type="Proteomes" id="UP001214441">
    <property type="component" value="Unassembled WGS sequence"/>
</dbReference>
<feature type="transmembrane region" description="Helical" evidence="7">
    <location>
        <begin position="381"/>
        <end position="404"/>
    </location>
</feature>
<dbReference type="PANTHER" id="PTHR43045:SF1">
    <property type="entry name" value="SHIKIMATE TRANSPORTER"/>
    <property type="match status" value="1"/>
</dbReference>
<organism evidence="9 10">
    <name type="scientific">Streptomyces iconiensis</name>
    <dbReference type="NCBI Taxonomy" id="1384038"/>
    <lineage>
        <taxon>Bacteria</taxon>
        <taxon>Bacillati</taxon>
        <taxon>Actinomycetota</taxon>
        <taxon>Actinomycetes</taxon>
        <taxon>Kitasatosporales</taxon>
        <taxon>Streptomycetaceae</taxon>
        <taxon>Streptomyces</taxon>
    </lineage>
</organism>
<evidence type="ECO:0000259" key="8">
    <source>
        <dbReference type="PROSITE" id="PS50850"/>
    </source>
</evidence>
<feature type="transmembrane region" description="Helical" evidence="7">
    <location>
        <begin position="60"/>
        <end position="84"/>
    </location>
</feature>
<keyword evidence="5 7" id="KW-1133">Transmembrane helix</keyword>
<reference evidence="9 10" key="1">
    <citation type="submission" date="2023-05" db="EMBL/GenBank/DDBJ databases">
        <title>Streptantibioticus silvisoli sp. nov., acidotolerant actinomycetes 1 from pine litter.</title>
        <authorList>
            <person name="Swiecimska M."/>
            <person name="Golinska P."/>
            <person name="Sangal V."/>
            <person name="Wachnowicz B."/>
            <person name="Goodfellow M."/>
        </authorList>
    </citation>
    <scope>NUCLEOTIDE SEQUENCE [LARGE SCALE GENOMIC DNA]</scope>
    <source>
        <strain evidence="9 10">DSM 42109</strain>
    </source>
</reference>
<evidence type="ECO:0000256" key="2">
    <source>
        <dbReference type="ARBA" id="ARBA00022448"/>
    </source>
</evidence>
<feature type="transmembrane region" description="Helical" evidence="7">
    <location>
        <begin position="317"/>
        <end position="335"/>
    </location>
</feature>
<feature type="transmembrane region" description="Helical" evidence="7">
    <location>
        <begin position="161"/>
        <end position="184"/>
    </location>
</feature>
<evidence type="ECO:0000256" key="5">
    <source>
        <dbReference type="ARBA" id="ARBA00022989"/>
    </source>
</evidence>
<dbReference type="SUPFAM" id="SSF103473">
    <property type="entry name" value="MFS general substrate transporter"/>
    <property type="match status" value="1"/>
</dbReference>
<accession>A0ABT7A429</accession>
<feature type="transmembrane region" description="Helical" evidence="7">
    <location>
        <begin position="196"/>
        <end position="215"/>
    </location>
</feature>
<feature type="transmembrane region" description="Helical" evidence="7">
    <location>
        <begin position="410"/>
        <end position="433"/>
    </location>
</feature>
<dbReference type="InterPro" id="IPR020846">
    <property type="entry name" value="MFS_dom"/>
</dbReference>
<gene>
    <name evidence="9" type="ORF">NMN56_027400</name>
</gene>
<keyword evidence="2" id="KW-0813">Transport</keyword>
<dbReference type="PROSITE" id="PS50850">
    <property type="entry name" value="MFS"/>
    <property type="match status" value="1"/>
</dbReference>
<comment type="subcellular location">
    <subcellularLocation>
        <location evidence="1">Cell membrane</location>
        <topology evidence="1">Multi-pass membrane protein</topology>
    </subcellularLocation>
</comment>
<dbReference type="InterPro" id="IPR011701">
    <property type="entry name" value="MFS"/>
</dbReference>
<dbReference type="EMBL" id="JANCPR020000031">
    <property type="protein sequence ID" value="MDJ1135611.1"/>
    <property type="molecule type" value="Genomic_DNA"/>
</dbReference>
<evidence type="ECO:0000313" key="9">
    <source>
        <dbReference type="EMBL" id="MDJ1135611.1"/>
    </source>
</evidence>
<dbReference type="InterPro" id="IPR036259">
    <property type="entry name" value="MFS_trans_sf"/>
</dbReference>